<dbReference type="InterPro" id="IPR045237">
    <property type="entry name" value="COPS7/eIF3m"/>
</dbReference>
<organism evidence="1 2">
    <name type="scientific">Salix brachista</name>
    <dbReference type="NCBI Taxonomy" id="2182728"/>
    <lineage>
        <taxon>Eukaryota</taxon>
        <taxon>Viridiplantae</taxon>
        <taxon>Streptophyta</taxon>
        <taxon>Embryophyta</taxon>
        <taxon>Tracheophyta</taxon>
        <taxon>Spermatophyta</taxon>
        <taxon>Magnoliopsida</taxon>
        <taxon>eudicotyledons</taxon>
        <taxon>Gunneridae</taxon>
        <taxon>Pentapetalae</taxon>
        <taxon>rosids</taxon>
        <taxon>fabids</taxon>
        <taxon>Malpighiales</taxon>
        <taxon>Salicaceae</taxon>
        <taxon>Saliceae</taxon>
        <taxon>Salix</taxon>
    </lineage>
</organism>
<dbReference type="EMBL" id="VDCV01000003">
    <property type="protein sequence ID" value="KAB5564124.1"/>
    <property type="molecule type" value="Genomic_DNA"/>
</dbReference>
<dbReference type="AlphaFoldDB" id="A0A5N5N9I2"/>
<gene>
    <name evidence="1" type="ORF">DKX38_004178</name>
</gene>
<keyword evidence="2" id="KW-1185">Reference proteome</keyword>
<accession>A0A5N5N9I2</accession>
<protein>
    <recommendedName>
        <fullName evidence="3">PCI domain-containing protein</fullName>
    </recommendedName>
</protein>
<evidence type="ECO:0008006" key="3">
    <source>
        <dbReference type="Google" id="ProtNLM"/>
    </source>
</evidence>
<reference evidence="2" key="1">
    <citation type="journal article" date="2019" name="Gigascience">
        <title>De novo genome assembly of the endangered Acer yangbiense, a plant species with extremely small populations endemic to Yunnan Province, China.</title>
        <authorList>
            <person name="Yang J."/>
            <person name="Wariss H.M."/>
            <person name="Tao L."/>
            <person name="Zhang R."/>
            <person name="Yun Q."/>
            <person name="Hollingsworth P."/>
            <person name="Dao Z."/>
            <person name="Luo G."/>
            <person name="Guo H."/>
            <person name="Ma Y."/>
            <person name="Sun W."/>
        </authorList>
    </citation>
    <scope>NUCLEOTIDE SEQUENCE [LARGE SCALE GENOMIC DNA]</scope>
    <source>
        <strain evidence="2">cv. br00</strain>
    </source>
</reference>
<comment type="caution">
    <text evidence="1">The sequence shown here is derived from an EMBL/GenBank/DDBJ whole genome shotgun (WGS) entry which is preliminary data.</text>
</comment>
<dbReference type="PANTHER" id="PTHR15350:SF17">
    <property type="entry name" value="COMPLEX SUBUNIT 7A, PUTATIVE-RELATED"/>
    <property type="match status" value="1"/>
</dbReference>
<name>A0A5N5N9I2_9ROSI</name>
<dbReference type="Proteomes" id="UP000326939">
    <property type="component" value="Chromosome 3"/>
</dbReference>
<dbReference type="GO" id="GO:0008180">
    <property type="term" value="C:COP9 signalosome"/>
    <property type="evidence" value="ECO:0007669"/>
    <property type="project" value="TreeGrafter"/>
</dbReference>
<evidence type="ECO:0000313" key="1">
    <source>
        <dbReference type="EMBL" id="KAB5564124.1"/>
    </source>
</evidence>
<evidence type="ECO:0000313" key="2">
    <source>
        <dbReference type="Proteomes" id="UP000326939"/>
    </source>
</evidence>
<proteinExistence type="predicted"/>
<sequence length="322" mass="36520">MPITKSWELKSLFILCNSALLPKLLPDQILKLKQLTVLTLSETTKVLSYNKLQEELEVSNVRELEDFLINDCMYTVGLPISASATGNMYLPSQISTSLSSQGSVIVPQFKLFAIPGLVVDVSMSISIDVVFMNSTFYIPLYVLLPLANPRGNLKLLFATFRLATSDTMLSLTEEKIDWASKMCQLNMDRQQELQGRIDEAKKNIHYKKSQNKQDLCFMEYGDGFDSLGRPLEHEDDLMRSILKWCSILYAISHSFQENMKFIDISYKKKECQWRNHHPLHVLHHSSGVGHRTVTGEGGLCTLDVSPGGKPSSWHIRMRKLSS</sequence>
<dbReference type="PANTHER" id="PTHR15350">
    <property type="entry name" value="COP9 SIGNALOSOME COMPLEX SUBUNIT 7/DENDRITIC CELL PROTEIN GA17"/>
    <property type="match status" value="1"/>
</dbReference>